<comment type="caution">
    <text evidence="1">The sequence shown here is derived from an EMBL/GenBank/DDBJ whole genome shotgun (WGS) entry which is preliminary data.</text>
</comment>
<evidence type="ECO:0000313" key="1">
    <source>
        <dbReference type="EMBL" id="PNI48868.1"/>
    </source>
</evidence>
<organism evidence="1 2">
    <name type="scientific">Pan troglodytes</name>
    <name type="common">Chimpanzee</name>
    <dbReference type="NCBI Taxonomy" id="9598"/>
    <lineage>
        <taxon>Eukaryota</taxon>
        <taxon>Metazoa</taxon>
        <taxon>Chordata</taxon>
        <taxon>Craniata</taxon>
        <taxon>Vertebrata</taxon>
        <taxon>Euteleostomi</taxon>
        <taxon>Mammalia</taxon>
        <taxon>Eutheria</taxon>
        <taxon>Euarchontoglires</taxon>
        <taxon>Primates</taxon>
        <taxon>Haplorrhini</taxon>
        <taxon>Catarrhini</taxon>
        <taxon>Hominidae</taxon>
        <taxon>Pan</taxon>
    </lineage>
</organism>
<feature type="non-terminal residue" evidence="1">
    <location>
        <position position="1"/>
    </location>
</feature>
<dbReference type="AlphaFoldDB" id="A0A2J8LNM1"/>
<proteinExistence type="predicted"/>
<accession>A0A2J8LNM1</accession>
<reference evidence="1 2" key="1">
    <citation type="submission" date="2017-12" db="EMBL/GenBank/DDBJ databases">
        <title>High-resolution comparative analysis of great ape genomes.</title>
        <authorList>
            <person name="Pollen A."/>
            <person name="Hastie A."/>
            <person name="Hormozdiari F."/>
            <person name="Dougherty M."/>
            <person name="Liu R."/>
            <person name="Chaisson M."/>
            <person name="Hoppe E."/>
            <person name="Hill C."/>
            <person name="Pang A."/>
            <person name="Hillier L."/>
            <person name="Baker C."/>
            <person name="Armstrong J."/>
            <person name="Shendure J."/>
            <person name="Paten B."/>
            <person name="Wilson R."/>
            <person name="Chao H."/>
            <person name="Schneider V."/>
            <person name="Ventura M."/>
            <person name="Kronenberg Z."/>
            <person name="Murali S."/>
            <person name="Gordon D."/>
            <person name="Cantsilieris S."/>
            <person name="Munson K."/>
            <person name="Nelson B."/>
            <person name="Raja A."/>
            <person name="Underwood J."/>
            <person name="Diekhans M."/>
            <person name="Fiddes I."/>
            <person name="Haussler D."/>
            <person name="Eichler E."/>
        </authorList>
    </citation>
    <scope>NUCLEOTIDE SEQUENCE [LARGE SCALE GENOMIC DNA]</scope>
    <source>
        <strain evidence="1">Yerkes chimp pedigree #C0471</strain>
    </source>
</reference>
<protein>
    <submittedName>
        <fullName evidence="1">GTPBP1 isoform 2</fullName>
    </submittedName>
</protein>
<name>A0A2J8LNM1_PANTR</name>
<gene>
    <name evidence="1" type="ORF">CK820_G0027624</name>
</gene>
<evidence type="ECO:0000313" key="2">
    <source>
        <dbReference type="Proteomes" id="UP000236370"/>
    </source>
</evidence>
<dbReference type="Proteomes" id="UP000236370">
    <property type="component" value="Unassembled WGS sequence"/>
</dbReference>
<dbReference type="EMBL" id="NBAG03000283">
    <property type="protein sequence ID" value="PNI48868.1"/>
    <property type="molecule type" value="Genomic_DNA"/>
</dbReference>
<sequence length="39" mass="4290">QVQGANSEFPWRRITALQVDMAGRKLPSCCPSGRCLPLC</sequence>